<dbReference type="Proteomes" id="UP001283361">
    <property type="component" value="Unassembled WGS sequence"/>
</dbReference>
<name>A0AAE1AFP3_9GAST</name>
<protein>
    <submittedName>
        <fullName evidence="2">Uncharacterized protein</fullName>
    </submittedName>
</protein>
<proteinExistence type="predicted"/>
<accession>A0AAE1AFP3</accession>
<gene>
    <name evidence="2" type="ORF">RRG08_007424</name>
</gene>
<keyword evidence="3" id="KW-1185">Reference proteome</keyword>
<evidence type="ECO:0000313" key="3">
    <source>
        <dbReference type="Proteomes" id="UP001283361"/>
    </source>
</evidence>
<reference evidence="2" key="1">
    <citation type="journal article" date="2023" name="G3 (Bethesda)">
        <title>A reference genome for the long-term kleptoplast-retaining sea slug Elysia crispata morphotype clarki.</title>
        <authorList>
            <person name="Eastman K.E."/>
            <person name="Pendleton A.L."/>
            <person name="Shaikh M.A."/>
            <person name="Suttiyut T."/>
            <person name="Ogas R."/>
            <person name="Tomko P."/>
            <person name="Gavelis G."/>
            <person name="Widhalm J.R."/>
            <person name="Wisecaver J.H."/>
        </authorList>
    </citation>
    <scope>NUCLEOTIDE SEQUENCE</scope>
    <source>
        <strain evidence="2">ECLA1</strain>
    </source>
</reference>
<comment type="caution">
    <text evidence="2">The sequence shown here is derived from an EMBL/GenBank/DDBJ whole genome shotgun (WGS) entry which is preliminary data.</text>
</comment>
<dbReference type="AlphaFoldDB" id="A0AAE1AFP3"/>
<feature type="compositionally biased region" description="Polar residues" evidence="1">
    <location>
        <begin position="1"/>
        <end position="10"/>
    </location>
</feature>
<organism evidence="2 3">
    <name type="scientific">Elysia crispata</name>
    <name type="common">lettuce slug</name>
    <dbReference type="NCBI Taxonomy" id="231223"/>
    <lineage>
        <taxon>Eukaryota</taxon>
        <taxon>Metazoa</taxon>
        <taxon>Spiralia</taxon>
        <taxon>Lophotrochozoa</taxon>
        <taxon>Mollusca</taxon>
        <taxon>Gastropoda</taxon>
        <taxon>Heterobranchia</taxon>
        <taxon>Euthyneura</taxon>
        <taxon>Panpulmonata</taxon>
        <taxon>Sacoglossa</taxon>
        <taxon>Placobranchoidea</taxon>
        <taxon>Plakobranchidae</taxon>
        <taxon>Elysia</taxon>
    </lineage>
</organism>
<feature type="region of interest" description="Disordered" evidence="1">
    <location>
        <begin position="1"/>
        <end position="42"/>
    </location>
</feature>
<dbReference type="EMBL" id="JAWDGP010001911">
    <property type="protein sequence ID" value="KAK3787069.1"/>
    <property type="molecule type" value="Genomic_DNA"/>
</dbReference>
<evidence type="ECO:0000313" key="2">
    <source>
        <dbReference type="EMBL" id="KAK3787069.1"/>
    </source>
</evidence>
<sequence>MPTSSITVSSRGGEEMVRSAGRAQITGKQPRHIAEPPFQPGQTIPTRCDHTQRALLLAPPPQSPLSGGLWMLLVTPVQSGGNRTSYYLIANTDDIVSGFLDFIFLSFSLPPLRPSYPSSSDASH</sequence>
<evidence type="ECO:0000256" key="1">
    <source>
        <dbReference type="SAM" id="MobiDB-lite"/>
    </source>
</evidence>